<dbReference type="FunFam" id="3.40.50.150:FF:000280">
    <property type="entry name" value="mRNA cap guanine-N7 methyltransferase"/>
    <property type="match status" value="1"/>
</dbReference>
<accession>A0A4P6XU63</accession>
<sequence length="553" mass="62570">MSSPVNTGVLEHEKQASTNIPYRAQNGVNVTRTDSYVPSGSATPLKRSISPADAPSDSEKRAHIDEDDLSSSLSRRKDAHPSRPSRSAKVASSVYKEATLEVPAWMKSKLAADGAHKYDKYGLRPARDDRYAKYANSAETPKPQSGTEDRYARYGAPARSGTESRVIRRDPEPEIRRKDILPEEPDTEVAAYTAVPTVSGPGMDADYRTFQSNIAHKENKDINSIVRQHYNQRTYQSKLQGSRTKSPIYKMRNFNNAIKYMLIGNWVKRRAPQAPLVFLDLCCGKGGDLNKCEFAGVDQYVGIDISDASVREAFSRYSQNKARFIPQNPQSKRSRDARRYNFEACFATGDLFTYSVPEILEKNFPGIIDGLFPVDSVSLQFSFHYAWESEAKVRTVLTNITRSLRPGGTFIGTIPSSDFIRNKIIEKKFIAERTFGNELYRVKFEQEPPEDGVFRSPYGNRYDYFLKDAVDDVPEYVVPFETFRLLCEDFGLILKYKKNFSEIFSLEIPKYFSKLNKNLIEGMKRADGKYGVEGDEKEAVAFYIGFVFEKAGA</sequence>
<keyword evidence="7" id="KW-0949">S-adenosyl-L-methionine</keyword>
<keyword evidence="8" id="KW-0694">RNA-binding</keyword>
<evidence type="ECO:0000313" key="17">
    <source>
        <dbReference type="EMBL" id="QBM91110.1"/>
    </source>
</evidence>
<evidence type="ECO:0000256" key="10">
    <source>
        <dbReference type="ARBA" id="ARBA00023242"/>
    </source>
</evidence>
<feature type="compositionally biased region" description="Polar residues" evidence="15">
    <location>
        <begin position="137"/>
        <end position="146"/>
    </location>
</feature>
<evidence type="ECO:0000256" key="7">
    <source>
        <dbReference type="ARBA" id="ARBA00022691"/>
    </source>
</evidence>
<dbReference type="GO" id="GO:0005634">
    <property type="term" value="C:nucleus"/>
    <property type="evidence" value="ECO:0007669"/>
    <property type="project" value="UniProtKB-SubCell"/>
</dbReference>
<dbReference type="Pfam" id="PF03291">
    <property type="entry name" value="mRNA_G-N7_MeTrfase"/>
    <property type="match status" value="1"/>
</dbReference>
<dbReference type="InterPro" id="IPR004971">
    <property type="entry name" value="mRNA_G-N7_MeTrfase_dom"/>
</dbReference>
<evidence type="ECO:0000256" key="3">
    <source>
        <dbReference type="ARBA" id="ARBA00011926"/>
    </source>
</evidence>
<dbReference type="PANTHER" id="PTHR12189">
    <property type="entry name" value="MRNA GUANINE-7- METHYLTRANSFERASE"/>
    <property type="match status" value="1"/>
</dbReference>
<reference evidence="18" key="1">
    <citation type="submission" date="2019-03" db="EMBL/GenBank/DDBJ databases">
        <title>Snf2 controls pulcherriminic acid biosynthesis and connects pigmentation and antifungal activity of the yeast Metschnikowia pulcherrima.</title>
        <authorList>
            <person name="Gore-Lloyd D."/>
            <person name="Sumann I."/>
            <person name="Brachmann A.O."/>
            <person name="Schneeberger K."/>
            <person name="Ortiz-Merino R.A."/>
            <person name="Moreno-Beltran M."/>
            <person name="Schlaefli M."/>
            <person name="Kirner P."/>
            <person name="Santos Kron A."/>
            <person name="Wolfe K.H."/>
            <person name="Piel J."/>
            <person name="Ahrens C.H."/>
            <person name="Henk D."/>
            <person name="Freimoser F.M."/>
        </authorList>
    </citation>
    <scope>NUCLEOTIDE SEQUENCE [LARGE SCALE GENOMIC DNA]</scope>
    <source>
        <strain evidence="18">APC 1.2</strain>
    </source>
</reference>
<feature type="region of interest" description="Disordered" evidence="15">
    <location>
        <begin position="135"/>
        <end position="164"/>
    </location>
</feature>
<evidence type="ECO:0000313" key="18">
    <source>
        <dbReference type="Proteomes" id="UP000292447"/>
    </source>
</evidence>
<gene>
    <name evidence="17" type="primary">MPUL0G01530</name>
    <name evidence="17" type="ORF">METSCH_G01530</name>
</gene>
<evidence type="ECO:0000256" key="8">
    <source>
        <dbReference type="ARBA" id="ARBA00022884"/>
    </source>
</evidence>
<dbReference type="SUPFAM" id="SSF53335">
    <property type="entry name" value="S-adenosyl-L-methionine-dependent methyltransferases"/>
    <property type="match status" value="1"/>
</dbReference>
<evidence type="ECO:0000256" key="1">
    <source>
        <dbReference type="ARBA" id="ARBA00003378"/>
    </source>
</evidence>
<dbReference type="CDD" id="cd02440">
    <property type="entry name" value="AdoMet_MTases"/>
    <property type="match status" value="1"/>
</dbReference>
<organism evidence="17 18">
    <name type="scientific">Metschnikowia aff. pulcherrima</name>
    <dbReference type="NCBI Taxonomy" id="2163413"/>
    <lineage>
        <taxon>Eukaryota</taxon>
        <taxon>Fungi</taxon>
        <taxon>Dikarya</taxon>
        <taxon>Ascomycota</taxon>
        <taxon>Saccharomycotina</taxon>
        <taxon>Pichiomycetes</taxon>
        <taxon>Metschnikowiaceae</taxon>
        <taxon>Metschnikowia</taxon>
    </lineage>
</organism>
<comment type="function">
    <text evidence="1">Responsible for methylating the 5'-cap structure of mRNAs.</text>
</comment>
<evidence type="ECO:0000256" key="6">
    <source>
        <dbReference type="ARBA" id="ARBA00022679"/>
    </source>
</evidence>
<keyword evidence="5" id="KW-0507">mRNA processing</keyword>
<dbReference type="Proteomes" id="UP000292447">
    <property type="component" value="Chromosome VII"/>
</dbReference>
<feature type="domain" description="MRNA cap 0 methyltransferase" evidence="16">
    <location>
        <begin position="246"/>
        <end position="551"/>
    </location>
</feature>
<name>A0A4P6XU63_9ASCO</name>
<keyword evidence="4 17" id="KW-0489">Methyltransferase</keyword>
<comment type="subcellular location">
    <subcellularLocation>
        <location evidence="2">Nucleus</location>
    </subcellularLocation>
</comment>
<evidence type="ECO:0000256" key="2">
    <source>
        <dbReference type="ARBA" id="ARBA00004123"/>
    </source>
</evidence>
<dbReference type="STRING" id="2163413.A0A4P6XU63"/>
<evidence type="ECO:0000256" key="15">
    <source>
        <dbReference type="SAM" id="MobiDB-lite"/>
    </source>
</evidence>
<dbReference type="PROSITE" id="PS51562">
    <property type="entry name" value="RNA_CAP0_MT"/>
    <property type="match status" value="1"/>
</dbReference>
<evidence type="ECO:0000256" key="14">
    <source>
        <dbReference type="ARBA" id="ARBA00049739"/>
    </source>
</evidence>
<evidence type="ECO:0000256" key="13">
    <source>
        <dbReference type="ARBA" id="ARBA00044712"/>
    </source>
</evidence>
<evidence type="ECO:0000256" key="9">
    <source>
        <dbReference type="ARBA" id="ARBA00023042"/>
    </source>
</evidence>
<keyword evidence="9" id="KW-0506">mRNA capping</keyword>
<proteinExistence type="predicted"/>
<feature type="region of interest" description="Disordered" evidence="15">
    <location>
        <begin position="1"/>
        <end position="94"/>
    </location>
</feature>
<dbReference type="EC" id="2.1.1.56" evidence="3"/>
<dbReference type="GO" id="GO:0003723">
    <property type="term" value="F:RNA binding"/>
    <property type="evidence" value="ECO:0007669"/>
    <property type="project" value="UniProtKB-KW"/>
</dbReference>
<dbReference type="PANTHER" id="PTHR12189:SF2">
    <property type="entry name" value="MRNA CAP GUANINE-N7 METHYLTRANSFERASE"/>
    <property type="match status" value="1"/>
</dbReference>
<dbReference type="Gene3D" id="3.40.50.150">
    <property type="entry name" value="Vaccinia Virus protein VP39"/>
    <property type="match status" value="1"/>
</dbReference>
<dbReference type="AlphaFoldDB" id="A0A4P6XU63"/>
<feature type="compositionally biased region" description="Polar residues" evidence="15">
    <location>
        <begin position="16"/>
        <end position="42"/>
    </location>
</feature>
<dbReference type="InterPro" id="IPR029063">
    <property type="entry name" value="SAM-dependent_MTases_sf"/>
</dbReference>
<evidence type="ECO:0000256" key="11">
    <source>
        <dbReference type="ARBA" id="ARBA00032772"/>
    </source>
</evidence>
<evidence type="ECO:0000259" key="16">
    <source>
        <dbReference type="PROSITE" id="PS51562"/>
    </source>
</evidence>
<keyword evidence="10" id="KW-0539">Nucleus</keyword>
<dbReference type="GO" id="GO:0004482">
    <property type="term" value="F:mRNA 5'-cap (guanine-N7-)-methyltransferase activity"/>
    <property type="evidence" value="ECO:0007669"/>
    <property type="project" value="UniProtKB-EC"/>
</dbReference>
<dbReference type="InterPro" id="IPR039753">
    <property type="entry name" value="RG7MT1"/>
</dbReference>
<keyword evidence="18" id="KW-1185">Reference proteome</keyword>
<comment type="catalytic activity">
    <reaction evidence="13">
        <text>a 5'-end (5'-triphosphoguanosine)-ribonucleoside in mRNA + S-adenosyl-L-methionine = a 5'-end (N(7)-methyl 5'-triphosphoguanosine)-ribonucleoside in mRNA + S-adenosyl-L-homocysteine</text>
        <dbReference type="Rhea" id="RHEA:67008"/>
        <dbReference type="Rhea" id="RHEA-COMP:17166"/>
        <dbReference type="Rhea" id="RHEA-COMP:17167"/>
        <dbReference type="ChEBI" id="CHEBI:57856"/>
        <dbReference type="ChEBI" id="CHEBI:59789"/>
        <dbReference type="ChEBI" id="CHEBI:156461"/>
        <dbReference type="ChEBI" id="CHEBI:167617"/>
        <dbReference type="EC" id="2.1.1.56"/>
    </reaction>
</comment>
<protein>
    <recommendedName>
        <fullName evidence="14">mRNA cap guanine-N(7) methyltransferase</fullName>
        <ecNumber evidence="3">2.1.1.56</ecNumber>
    </recommendedName>
    <alternativeName>
        <fullName evidence="11">mRNA (guanine-N(7))-methyltransferase</fullName>
    </alternativeName>
    <alternativeName>
        <fullName evidence="12">mRNA cap methyltransferase</fullName>
    </alternativeName>
</protein>
<evidence type="ECO:0000256" key="5">
    <source>
        <dbReference type="ARBA" id="ARBA00022664"/>
    </source>
</evidence>
<dbReference type="EMBL" id="CP034462">
    <property type="protein sequence ID" value="QBM91110.1"/>
    <property type="molecule type" value="Genomic_DNA"/>
</dbReference>
<keyword evidence="6 17" id="KW-0808">Transferase</keyword>
<evidence type="ECO:0000256" key="4">
    <source>
        <dbReference type="ARBA" id="ARBA00022603"/>
    </source>
</evidence>
<evidence type="ECO:0000256" key="12">
    <source>
        <dbReference type="ARBA" id="ARBA00033387"/>
    </source>
</evidence>